<evidence type="ECO:0000313" key="2">
    <source>
        <dbReference type="Proteomes" id="UP000306635"/>
    </source>
</evidence>
<name>A0A5R9RC51_9PSED</name>
<dbReference type="Gene3D" id="3.40.630.40">
    <property type="entry name" value="Zn-dependent exopeptidases"/>
    <property type="match status" value="1"/>
</dbReference>
<accession>A0A5R9RC51</accession>
<dbReference type="GO" id="GO:0016787">
    <property type="term" value="F:hydrolase activity"/>
    <property type="evidence" value="ECO:0007669"/>
    <property type="project" value="UniProtKB-KW"/>
</dbReference>
<dbReference type="EMBL" id="SWDV01000005">
    <property type="protein sequence ID" value="TLX79568.1"/>
    <property type="molecule type" value="Genomic_DNA"/>
</dbReference>
<gene>
    <name evidence="1" type="ORF">FAS41_07845</name>
</gene>
<evidence type="ECO:0000313" key="1">
    <source>
        <dbReference type="EMBL" id="TLX79568.1"/>
    </source>
</evidence>
<dbReference type="Pfam" id="PF05013">
    <property type="entry name" value="FGase"/>
    <property type="match status" value="1"/>
</dbReference>
<dbReference type="PIRSF" id="PIRSF029730">
    <property type="entry name" value="UCP029730"/>
    <property type="match status" value="1"/>
</dbReference>
<keyword evidence="1" id="KW-0378">Hydrolase</keyword>
<dbReference type="RefSeq" id="WP_138521034.1">
    <property type="nucleotide sequence ID" value="NZ_JAOCBK010000008.1"/>
</dbReference>
<keyword evidence="2" id="KW-1185">Reference proteome</keyword>
<comment type="caution">
    <text evidence="1">The sequence shown here is derived from an EMBL/GenBank/DDBJ whole genome shotgun (WGS) entry which is preliminary data.</text>
</comment>
<dbReference type="InterPro" id="IPR011227">
    <property type="entry name" value="UCP029730"/>
</dbReference>
<dbReference type="OrthoDB" id="9815326at2"/>
<dbReference type="InterPro" id="IPR007709">
    <property type="entry name" value="N-FG_amidohydro"/>
</dbReference>
<protein>
    <submittedName>
        <fullName evidence="1">N-formylglutamate amidohydrolase</fullName>
    </submittedName>
</protein>
<reference evidence="1 2" key="1">
    <citation type="submission" date="2019-04" db="EMBL/GenBank/DDBJ databases">
        <authorList>
            <person name="Li M."/>
        </authorList>
    </citation>
    <scope>NUCLEOTIDE SEQUENCE [LARGE SCALE GENOMIC DNA]</scope>
    <source>
        <strain evidence="1 2">LAM1902</strain>
    </source>
</reference>
<dbReference type="SUPFAM" id="SSF53187">
    <property type="entry name" value="Zn-dependent exopeptidases"/>
    <property type="match status" value="1"/>
</dbReference>
<organism evidence="1 2">
    <name type="scientific">Pseudomonas nicosulfuronedens</name>
    <dbReference type="NCBI Taxonomy" id="2571105"/>
    <lineage>
        <taxon>Bacteria</taxon>
        <taxon>Pseudomonadati</taxon>
        <taxon>Pseudomonadota</taxon>
        <taxon>Gammaproteobacteria</taxon>
        <taxon>Pseudomonadales</taxon>
        <taxon>Pseudomonadaceae</taxon>
        <taxon>Pseudomonas</taxon>
    </lineage>
</organism>
<sequence>MQSSTESGLYRRPPYEIVNPQGRSPVLLVCEHASRYIPEELAQLGLDDTAAAEHIAWDIGALDLARELSARLDATLLVANYSRLLIDLNRPLSAPDAIPEHSEIYPIPGNRNLGATDRQERVACLFEPFHRQLAALLDERLGAGRPTRLVGVHSFTPSYRGEARPWVAGVLYAKAEAYAGRMVAGLRESGEEIGANQPYVIDPLEDMTVPVHGDERGVDAVLIEIRNDGLRTPQGVEAWATRLAPWL</sequence>
<proteinExistence type="predicted"/>
<dbReference type="Proteomes" id="UP000306635">
    <property type="component" value="Unassembled WGS sequence"/>
</dbReference>
<dbReference type="AlphaFoldDB" id="A0A5R9RC51"/>